<dbReference type="EMBL" id="PFAJ01000049">
    <property type="protein sequence ID" value="PIR97005.1"/>
    <property type="molecule type" value="Genomic_DNA"/>
</dbReference>
<protein>
    <submittedName>
        <fullName evidence="1">Uncharacterized protein</fullName>
    </submittedName>
</protein>
<organism evidence="1 2">
    <name type="scientific">Candidatus Doudnabacteria bacterium CG10_big_fil_rev_8_21_14_0_10_41_10</name>
    <dbReference type="NCBI Taxonomy" id="1974551"/>
    <lineage>
        <taxon>Bacteria</taxon>
        <taxon>Candidatus Doudnaibacteriota</taxon>
    </lineage>
</organism>
<accession>A0A2H0VD41</accession>
<sequence>MNTKVVFSDEIGNLIPEVVGGLGQFRSKAGSPLIVAMIGPVGSGKGKVAEFLSKRFGVPIVSVSTAHLAAQKHRLPDIGQVSLLTAAAMREVLDFKRAVILQADHADQEKLDLLQQEEANIRMARLVFIQLVISPKNFLKKVLLAYTNGHECSPDSKWTERFVRLAECMPVHYSKSGTVSFRSTPKTPLIGMFSRLIKLTMRSDWRRFLIQKKGEIVRTKV</sequence>
<comment type="caution">
    <text evidence="1">The sequence shown here is derived from an EMBL/GenBank/DDBJ whole genome shotgun (WGS) entry which is preliminary data.</text>
</comment>
<evidence type="ECO:0000313" key="2">
    <source>
        <dbReference type="Proteomes" id="UP000230557"/>
    </source>
</evidence>
<dbReference type="Proteomes" id="UP000230557">
    <property type="component" value="Unassembled WGS sequence"/>
</dbReference>
<reference evidence="2" key="1">
    <citation type="submission" date="2017-09" db="EMBL/GenBank/DDBJ databases">
        <title>Depth-based differentiation of microbial function through sediment-hosted aquifers and enrichment of novel symbionts in the deep terrestrial subsurface.</title>
        <authorList>
            <person name="Probst A.J."/>
            <person name="Ladd B."/>
            <person name="Jarett J.K."/>
            <person name="Geller-Mcgrath D.E."/>
            <person name="Sieber C.M.K."/>
            <person name="Emerson J.B."/>
            <person name="Anantharaman K."/>
            <person name="Thomas B.C."/>
            <person name="Malmstrom R."/>
            <person name="Stieglmeier M."/>
            <person name="Klingl A."/>
            <person name="Woyke T."/>
            <person name="Ryan C.M."/>
            <person name="Banfield J.F."/>
        </authorList>
    </citation>
    <scope>NUCLEOTIDE SEQUENCE [LARGE SCALE GENOMIC DNA]</scope>
</reference>
<dbReference type="Gene3D" id="3.40.50.300">
    <property type="entry name" value="P-loop containing nucleotide triphosphate hydrolases"/>
    <property type="match status" value="1"/>
</dbReference>
<dbReference type="SUPFAM" id="SSF52540">
    <property type="entry name" value="P-loop containing nucleoside triphosphate hydrolases"/>
    <property type="match status" value="1"/>
</dbReference>
<proteinExistence type="predicted"/>
<dbReference type="AlphaFoldDB" id="A0A2H0VD41"/>
<dbReference type="InterPro" id="IPR027417">
    <property type="entry name" value="P-loop_NTPase"/>
</dbReference>
<name>A0A2H0VD41_9BACT</name>
<evidence type="ECO:0000313" key="1">
    <source>
        <dbReference type="EMBL" id="PIR97005.1"/>
    </source>
</evidence>
<gene>
    <name evidence="1" type="ORF">COT91_03720</name>
</gene>